<dbReference type="InterPro" id="IPR032466">
    <property type="entry name" value="Metal_Hydrolase"/>
</dbReference>
<feature type="domain" description="Amidohydrolase-related" evidence="1">
    <location>
        <begin position="53"/>
        <end position="403"/>
    </location>
</feature>
<dbReference type="KEGG" id="nmy:CJ229_006565"/>
<evidence type="ECO:0000313" key="3">
    <source>
        <dbReference type="Proteomes" id="UP000243626"/>
    </source>
</evidence>
<dbReference type="AlphaFoldDB" id="A0AAF1BSB2"/>
<name>A0AAF1BSB2_9STAP</name>
<dbReference type="InterPro" id="IPR057744">
    <property type="entry name" value="OTAase-like"/>
</dbReference>
<dbReference type="Proteomes" id="UP000243626">
    <property type="component" value="Chromosome"/>
</dbReference>
<dbReference type="InterPro" id="IPR011059">
    <property type="entry name" value="Metal-dep_hydrolase_composite"/>
</dbReference>
<dbReference type="InterPro" id="IPR051781">
    <property type="entry name" value="Metallo-dep_Hydrolase"/>
</dbReference>
<keyword evidence="3" id="KW-1185">Reference proteome</keyword>
<dbReference type="PANTHER" id="PTHR43135">
    <property type="entry name" value="ALPHA-D-RIBOSE 1-METHYLPHOSPHONATE 5-TRIPHOSPHATE DIPHOSPHATASE"/>
    <property type="match status" value="1"/>
</dbReference>
<protein>
    <submittedName>
        <fullName evidence="2">Amidohydrolase family protein</fullName>
    </submittedName>
</protein>
<evidence type="ECO:0000259" key="1">
    <source>
        <dbReference type="Pfam" id="PF01979"/>
    </source>
</evidence>
<gene>
    <name evidence="2" type="ORF">CJ229_006565</name>
</gene>
<accession>A0AAF1BSB2</accession>
<dbReference type="SUPFAM" id="SSF51338">
    <property type="entry name" value="Composite domain of metallo-dependent hydrolases"/>
    <property type="match status" value="1"/>
</dbReference>
<sequence>MSKLLVKNVNLINGSDEDVLENTSVLVEDGKFVEVNPKSVDDSVEVLDGEGRYLVPGFIDSHVHLATEFQPLAEKLAQPFSYNFFKSIEYARNTINAGITTVRDAYGADLGFKKAVEDELVVGPRMVISVSALSITGGHGDSTNYSGIDVPLITPHPGLPSNIADGVEEVRKKTREILRAGADVIKVMATGGVSTPTDHPRFTQYSQEELNVIVEEARYRNGVKVMAHAQGEEGIQQCLDAGIHSIEHGIYLTDKIIDQMKEQGTFLVPTLLAPVSVIEFAEELGVSEVGLKKSKEVLDAHVESFKKAHKSGVKIAMGTDAGVFKHGTNLRELELMVEHGMTPMEAIIASTKTAAECLELDNVGQIAPGFLADFVLLKENPLENIGSLKDNDNILVVAKEGKVLKDIR</sequence>
<reference evidence="3" key="1">
    <citation type="submission" date="2017-09" db="EMBL/GenBank/DDBJ databases">
        <title>Bacterial strain isolated from the female urinary microbiota.</title>
        <authorList>
            <person name="Thomas-White K."/>
            <person name="Kumar N."/>
            <person name="Forster S."/>
            <person name="Putonti C."/>
            <person name="Lawley T."/>
            <person name="Wolfe A.J."/>
        </authorList>
    </citation>
    <scope>NUCLEOTIDE SEQUENCE [LARGE SCALE GENOMIC DNA]</scope>
    <source>
        <strain evidence="3">UMB0959</strain>
    </source>
</reference>
<dbReference type="Pfam" id="PF01979">
    <property type="entry name" value="Amidohydro_1"/>
    <property type="match status" value="1"/>
</dbReference>
<dbReference type="RefSeq" id="WP_285066054.1">
    <property type="nucleotide sequence ID" value="NZ_CP136964.1"/>
</dbReference>
<dbReference type="Gene3D" id="3.20.20.140">
    <property type="entry name" value="Metal-dependent hydrolases"/>
    <property type="match status" value="1"/>
</dbReference>
<dbReference type="PANTHER" id="PTHR43135:SF3">
    <property type="entry name" value="ALPHA-D-RIBOSE 1-METHYLPHOSPHONATE 5-TRIPHOSPHATE DIPHOSPHATASE"/>
    <property type="match status" value="1"/>
</dbReference>
<dbReference type="GO" id="GO:0016810">
    <property type="term" value="F:hydrolase activity, acting on carbon-nitrogen (but not peptide) bonds"/>
    <property type="evidence" value="ECO:0007669"/>
    <property type="project" value="InterPro"/>
</dbReference>
<organism evidence="2 3">
    <name type="scientific">Nosocomiicoccus massiliensis</name>
    <dbReference type="NCBI Taxonomy" id="1232430"/>
    <lineage>
        <taxon>Bacteria</taxon>
        <taxon>Bacillati</taxon>
        <taxon>Bacillota</taxon>
        <taxon>Bacilli</taxon>
        <taxon>Bacillales</taxon>
        <taxon>Staphylococcaceae</taxon>
        <taxon>Nosocomiicoccus</taxon>
    </lineage>
</organism>
<dbReference type="InterPro" id="IPR006680">
    <property type="entry name" value="Amidohydro-rel"/>
</dbReference>
<dbReference type="EMBL" id="CP136964">
    <property type="protein sequence ID" value="WOS95752.1"/>
    <property type="molecule type" value="Genomic_DNA"/>
</dbReference>
<evidence type="ECO:0000313" key="2">
    <source>
        <dbReference type="EMBL" id="WOS95752.1"/>
    </source>
</evidence>
<dbReference type="CDD" id="cd01299">
    <property type="entry name" value="Met_dep_hydrolase_A"/>
    <property type="match status" value="1"/>
</dbReference>
<proteinExistence type="predicted"/>
<dbReference type="Gene3D" id="2.30.40.10">
    <property type="entry name" value="Urease, subunit C, domain 1"/>
    <property type="match status" value="1"/>
</dbReference>
<dbReference type="SUPFAM" id="SSF51556">
    <property type="entry name" value="Metallo-dependent hydrolases"/>
    <property type="match status" value="1"/>
</dbReference>